<keyword evidence="1" id="KW-0812">Transmembrane</keyword>
<proteinExistence type="predicted"/>
<gene>
    <name evidence="2" type="ORF">ASPSYDRAFT_674907</name>
</gene>
<name>A0A1L9TTY8_9EURO</name>
<dbReference type="Proteomes" id="UP000184356">
    <property type="component" value="Unassembled WGS sequence"/>
</dbReference>
<keyword evidence="1" id="KW-1133">Transmembrane helix</keyword>
<dbReference type="RefSeq" id="XP_040706715.1">
    <property type="nucleotide sequence ID" value="XM_040850405.1"/>
</dbReference>
<accession>A0A1L9TTY8</accession>
<dbReference type="AlphaFoldDB" id="A0A1L9TTY8"/>
<evidence type="ECO:0000313" key="3">
    <source>
        <dbReference type="Proteomes" id="UP000184356"/>
    </source>
</evidence>
<evidence type="ECO:0000256" key="1">
    <source>
        <dbReference type="SAM" id="Phobius"/>
    </source>
</evidence>
<keyword evidence="3" id="KW-1185">Reference proteome</keyword>
<protein>
    <submittedName>
        <fullName evidence="2">Uncharacterized protein</fullName>
    </submittedName>
</protein>
<organism evidence="2 3">
    <name type="scientific">Aspergillus sydowii CBS 593.65</name>
    <dbReference type="NCBI Taxonomy" id="1036612"/>
    <lineage>
        <taxon>Eukaryota</taxon>
        <taxon>Fungi</taxon>
        <taxon>Dikarya</taxon>
        <taxon>Ascomycota</taxon>
        <taxon>Pezizomycotina</taxon>
        <taxon>Eurotiomycetes</taxon>
        <taxon>Eurotiomycetidae</taxon>
        <taxon>Eurotiales</taxon>
        <taxon>Aspergillaceae</taxon>
        <taxon>Aspergillus</taxon>
        <taxon>Aspergillus subgen. Nidulantes</taxon>
    </lineage>
</organism>
<evidence type="ECO:0000313" key="2">
    <source>
        <dbReference type="EMBL" id="OJJ62909.1"/>
    </source>
</evidence>
<dbReference type="GeneID" id="63766478"/>
<dbReference type="VEuPathDB" id="FungiDB:ASPSYDRAFT_674907"/>
<feature type="transmembrane region" description="Helical" evidence="1">
    <location>
        <begin position="41"/>
        <end position="61"/>
    </location>
</feature>
<reference evidence="3" key="1">
    <citation type="journal article" date="2017" name="Genome Biol.">
        <title>Comparative genomics reveals high biological diversity and specific adaptations in the industrially and medically important fungal genus Aspergillus.</title>
        <authorList>
            <person name="de Vries R.P."/>
            <person name="Riley R."/>
            <person name="Wiebenga A."/>
            <person name="Aguilar-Osorio G."/>
            <person name="Amillis S."/>
            <person name="Uchima C.A."/>
            <person name="Anderluh G."/>
            <person name="Asadollahi M."/>
            <person name="Askin M."/>
            <person name="Barry K."/>
            <person name="Battaglia E."/>
            <person name="Bayram O."/>
            <person name="Benocci T."/>
            <person name="Braus-Stromeyer S.A."/>
            <person name="Caldana C."/>
            <person name="Canovas D."/>
            <person name="Cerqueira G.C."/>
            <person name="Chen F."/>
            <person name="Chen W."/>
            <person name="Choi C."/>
            <person name="Clum A."/>
            <person name="Dos Santos R.A."/>
            <person name="Damasio A.R."/>
            <person name="Diallinas G."/>
            <person name="Emri T."/>
            <person name="Fekete E."/>
            <person name="Flipphi M."/>
            <person name="Freyberg S."/>
            <person name="Gallo A."/>
            <person name="Gournas C."/>
            <person name="Habgood R."/>
            <person name="Hainaut M."/>
            <person name="Harispe M.L."/>
            <person name="Henrissat B."/>
            <person name="Hilden K.S."/>
            <person name="Hope R."/>
            <person name="Hossain A."/>
            <person name="Karabika E."/>
            <person name="Karaffa L."/>
            <person name="Karanyi Z."/>
            <person name="Krasevec N."/>
            <person name="Kuo A."/>
            <person name="Kusch H."/>
            <person name="LaButti K."/>
            <person name="Lagendijk E.L."/>
            <person name="Lapidus A."/>
            <person name="Levasseur A."/>
            <person name="Lindquist E."/>
            <person name="Lipzen A."/>
            <person name="Logrieco A.F."/>
            <person name="MacCabe A."/>
            <person name="Maekelae M.R."/>
            <person name="Malavazi I."/>
            <person name="Melin P."/>
            <person name="Meyer V."/>
            <person name="Mielnichuk N."/>
            <person name="Miskei M."/>
            <person name="Molnar A.P."/>
            <person name="Mule G."/>
            <person name="Ngan C.Y."/>
            <person name="Orejas M."/>
            <person name="Orosz E."/>
            <person name="Ouedraogo J.P."/>
            <person name="Overkamp K.M."/>
            <person name="Park H.-S."/>
            <person name="Perrone G."/>
            <person name="Piumi F."/>
            <person name="Punt P.J."/>
            <person name="Ram A.F."/>
            <person name="Ramon A."/>
            <person name="Rauscher S."/>
            <person name="Record E."/>
            <person name="Riano-Pachon D.M."/>
            <person name="Robert V."/>
            <person name="Roehrig J."/>
            <person name="Ruller R."/>
            <person name="Salamov A."/>
            <person name="Salih N.S."/>
            <person name="Samson R.A."/>
            <person name="Sandor E."/>
            <person name="Sanguinetti M."/>
            <person name="Schuetze T."/>
            <person name="Sepcic K."/>
            <person name="Shelest E."/>
            <person name="Sherlock G."/>
            <person name="Sophianopoulou V."/>
            <person name="Squina F.M."/>
            <person name="Sun H."/>
            <person name="Susca A."/>
            <person name="Todd R.B."/>
            <person name="Tsang A."/>
            <person name="Unkles S.E."/>
            <person name="van de Wiele N."/>
            <person name="van Rossen-Uffink D."/>
            <person name="Oliveira J.V."/>
            <person name="Vesth T.C."/>
            <person name="Visser J."/>
            <person name="Yu J.-H."/>
            <person name="Zhou M."/>
            <person name="Andersen M.R."/>
            <person name="Archer D.B."/>
            <person name="Baker S.E."/>
            <person name="Benoit I."/>
            <person name="Brakhage A.A."/>
            <person name="Braus G.H."/>
            <person name="Fischer R."/>
            <person name="Frisvad J.C."/>
            <person name="Goldman G.H."/>
            <person name="Houbraken J."/>
            <person name="Oakley B."/>
            <person name="Pocsi I."/>
            <person name="Scazzocchio C."/>
            <person name="Seiboth B."/>
            <person name="vanKuyk P.A."/>
            <person name="Wortman J."/>
            <person name="Dyer P.S."/>
            <person name="Grigoriev I.V."/>
        </authorList>
    </citation>
    <scope>NUCLEOTIDE SEQUENCE [LARGE SCALE GENOMIC DNA]</scope>
    <source>
        <strain evidence="3">CBS 593.65</strain>
    </source>
</reference>
<sequence>MSVNCRSQCRRLPMKMEDKHKGRDRPRALYLPLRSKTLAKYYLIPIYFMLLWLVASLFSRIDSQQGRSGLPTLVTVGEQGGGGNNSCLTLSSNLWAVFLLLQSSLFVKKKSGEYLCCWVSMHYGRLFIYPSMN</sequence>
<dbReference type="EMBL" id="KV878583">
    <property type="protein sequence ID" value="OJJ62909.1"/>
    <property type="molecule type" value="Genomic_DNA"/>
</dbReference>
<keyword evidence="1" id="KW-0472">Membrane</keyword>